<keyword evidence="13" id="KW-1185">Reference proteome</keyword>
<dbReference type="FunFam" id="1.20.120.1080:FF:000002">
    <property type="entry name" value="Putative ATP-dependent RNA helicase DHX36"/>
    <property type="match status" value="1"/>
</dbReference>
<dbReference type="SMART" id="SM00490">
    <property type="entry name" value="HELICc"/>
    <property type="match status" value="1"/>
</dbReference>
<dbReference type="EMBL" id="AMQN01013576">
    <property type="status" value="NOT_ANNOTATED_CDS"/>
    <property type="molecule type" value="Genomic_DNA"/>
</dbReference>
<keyword evidence="8" id="KW-0472">Membrane</keyword>
<evidence type="ECO:0000256" key="1">
    <source>
        <dbReference type="ARBA" id="ARBA00012552"/>
    </source>
</evidence>
<evidence type="ECO:0000256" key="6">
    <source>
        <dbReference type="ARBA" id="ARBA00022884"/>
    </source>
</evidence>
<dbReference type="PANTHER" id="PTHR18934:SF237">
    <property type="entry name" value="ATP-DEPENDENT DNA_RNA HELICASE DHX36"/>
    <property type="match status" value="1"/>
</dbReference>
<feature type="transmembrane region" description="Helical" evidence="8">
    <location>
        <begin position="867"/>
        <end position="886"/>
    </location>
</feature>
<dbReference type="SMART" id="SM00847">
    <property type="entry name" value="HA2"/>
    <property type="match status" value="1"/>
</dbReference>
<proteinExistence type="predicted"/>
<dbReference type="PROSITE" id="PS51192">
    <property type="entry name" value="HELICASE_ATP_BIND_1"/>
    <property type="match status" value="1"/>
</dbReference>
<name>R7TE03_CAPTE</name>
<organism evidence="11">
    <name type="scientific">Capitella teleta</name>
    <name type="common">Polychaete worm</name>
    <dbReference type="NCBI Taxonomy" id="283909"/>
    <lineage>
        <taxon>Eukaryota</taxon>
        <taxon>Metazoa</taxon>
        <taxon>Spiralia</taxon>
        <taxon>Lophotrochozoa</taxon>
        <taxon>Annelida</taxon>
        <taxon>Polychaeta</taxon>
        <taxon>Sedentaria</taxon>
        <taxon>Scolecida</taxon>
        <taxon>Capitellidae</taxon>
        <taxon>Capitella</taxon>
    </lineage>
</organism>
<keyword evidence="3" id="KW-0378">Hydrolase</keyword>
<keyword evidence="4" id="KW-0347">Helicase</keyword>
<dbReference type="AlphaFoldDB" id="R7TE03"/>
<dbReference type="EC" id="3.6.4.13" evidence="1"/>
<dbReference type="GO" id="GO:0005634">
    <property type="term" value="C:nucleus"/>
    <property type="evidence" value="ECO:0007669"/>
    <property type="project" value="TreeGrafter"/>
</dbReference>
<evidence type="ECO:0000256" key="4">
    <source>
        <dbReference type="ARBA" id="ARBA00022806"/>
    </source>
</evidence>
<keyword evidence="6" id="KW-0694">RNA-binding</keyword>
<dbReference type="Proteomes" id="UP000014760">
    <property type="component" value="Unassembled WGS sequence"/>
</dbReference>
<dbReference type="HOGENOM" id="CLU_001832_1_4_1"/>
<evidence type="ECO:0000256" key="2">
    <source>
        <dbReference type="ARBA" id="ARBA00022741"/>
    </source>
</evidence>
<dbReference type="SUPFAM" id="SSF52540">
    <property type="entry name" value="P-loop containing nucleoside triphosphate hydrolases"/>
    <property type="match status" value="1"/>
</dbReference>
<evidence type="ECO:0000259" key="10">
    <source>
        <dbReference type="PROSITE" id="PS51194"/>
    </source>
</evidence>
<dbReference type="GO" id="GO:0005524">
    <property type="term" value="F:ATP binding"/>
    <property type="evidence" value="ECO:0007669"/>
    <property type="project" value="UniProtKB-KW"/>
</dbReference>
<accession>R7TE03</accession>
<dbReference type="InterPro" id="IPR014001">
    <property type="entry name" value="Helicase_ATP-bd"/>
</dbReference>
<feature type="domain" description="Helicase C-terminal" evidence="10">
    <location>
        <begin position="557"/>
        <end position="725"/>
    </location>
</feature>
<keyword evidence="8" id="KW-1133">Transmembrane helix</keyword>
<reference evidence="12" key="3">
    <citation type="submission" date="2015-06" db="UniProtKB">
        <authorList>
            <consortium name="EnsemblMetazoa"/>
        </authorList>
    </citation>
    <scope>IDENTIFICATION</scope>
</reference>
<reference evidence="11 13" key="2">
    <citation type="journal article" date="2013" name="Nature">
        <title>Insights into bilaterian evolution from three spiralian genomes.</title>
        <authorList>
            <person name="Simakov O."/>
            <person name="Marletaz F."/>
            <person name="Cho S.J."/>
            <person name="Edsinger-Gonzales E."/>
            <person name="Havlak P."/>
            <person name="Hellsten U."/>
            <person name="Kuo D.H."/>
            <person name="Larsson T."/>
            <person name="Lv J."/>
            <person name="Arendt D."/>
            <person name="Savage R."/>
            <person name="Osoegawa K."/>
            <person name="de Jong P."/>
            <person name="Grimwood J."/>
            <person name="Chapman J.A."/>
            <person name="Shapiro H."/>
            <person name="Aerts A."/>
            <person name="Otillar R.P."/>
            <person name="Terry A.Y."/>
            <person name="Boore J.L."/>
            <person name="Grigoriev I.V."/>
            <person name="Lindberg D.R."/>
            <person name="Seaver E.C."/>
            <person name="Weisblat D.A."/>
            <person name="Putnam N.H."/>
            <person name="Rokhsar D.S."/>
        </authorList>
    </citation>
    <scope>NUCLEOTIDE SEQUENCE</scope>
    <source>
        <strain evidence="11 13">I ESC-2004</strain>
    </source>
</reference>
<evidence type="ECO:0000313" key="11">
    <source>
        <dbReference type="EMBL" id="ELT91988.1"/>
    </source>
</evidence>
<dbReference type="InterPro" id="IPR011545">
    <property type="entry name" value="DEAD/DEAH_box_helicase_dom"/>
</dbReference>
<dbReference type="Gene3D" id="3.40.50.300">
    <property type="entry name" value="P-loop containing nucleotide triphosphate hydrolases"/>
    <property type="match status" value="2"/>
</dbReference>
<dbReference type="GO" id="GO:0003723">
    <property type="term" value="F:RNA binding"/>
    <property type="evidence" value="ECO:0007669"/>
    <property type="project" value="UniProtKB-KW"/>
</dbReference>
<dbReference type="EMBL" id="AMQN01013575">
    <property type="status" value="NOT_ANNOTATED_CDS"/>
    <property type="molecule type" value="Genomic_DNA"/>
</dbReference>
<dbReference type="InterPro" id="IPR002464">
    <property type="entry name" value="DNA/RNA_helicase_DEAH_CS"/>
</dbReference>
<dbReference type="Pfam" id="PF00271">
    <property type="entry name" value="Helicase_C"/>
    <property type="match status" value="1"/>
</dbReference>
<gene>
    <name evidence="11" type="ORF">CAPTEDRAFT_154310</name>
</gene>
<dbReference type="PROSITE" id="PS51194">
    <property type="entry name" value="HELICASE_CTER"/>
    <property type="match status" value="1"/>
</dbReference>
<protein>
    <recommendedName>
        <fullName evidence="1">RNA helicase</fullName>
        <ecNumber evidence="1">3.6.4.13</ecNumber>
    </recommendedName>
</protein>
<evidence type="ECO:0000256" key="8">
    <source>
        <dbReference type="SAM" id="Phobius"/>
    </source>
</evidence>
<dbReference type="FunFam" id="3.40.50.300:FF:000739">
    <property type="entry name" value="Putative ATP-dependent RNA helicase DHX36"/>
    <property type="match status" value="1"/>
</dbReference>
<dbReference type="EMBL" id="KB310309">
    <property type="protein sequence ID" value="ELT91988.1"/>
    <property type="molecule type" value="Genomic_DNA"/>
</dbReference>
<dbReference type="GO" id="GO:0003724">
    <property type="term" value="F:RNA helicase activity"/>
    <property type="evidence" value="ECO:0007669"/>
    <property type="project" value="UniProtKB-EC"/>
</dbReference>
<evidence type="ECO:0000256" key="5">
    <source>
        <dbReference type="ARBA" id="ARBA00022840"/>
    </source>
</evidence>
<evidence type="ECO:0000256" key="7">
    <source>
        <dbReference type="SAM" id="MobiDB-lite"/>
    </source>
</evidence>
<evidence type="ECO:0000313" key="13">
    <source>
        <dbReference type="Proteomes" id="UP000014760"/>
    </source>
</evidence>
<dbReference type="EnsemblMetazoa" id="CapteT154310">
    <property type="protein sequence ID" value="CapteP154310"/>
    <property type="gene ID" value="CapteG154310"/>
</dbReference>
<dbReference type="InterPro" id="IPR007502">
    <property type="entry name" value="Helicase-assoc_dom"/>
</dbReference>
<evidence type="ECO:0000256" key="3">
    <source>
        <dbReference type="ARBA" id="ARBA00022801"/>
    </source>
</evidence>
<evidence type="ECO:0000259" key="9">
    <source>
        <dbReference type="PROSITE" id="PS51192"/>
    </source>
</evidence>
<keyword evidence="5" id="KW-0067">ATP-binding</keyword>
<dbReference type="STRING" id="283909.R7TE03"/>
<dbReference type="GO" id="GO:0016787">
    <property type="term" value="F:hydrolase activity"/>
    <property type="evidence" value="ECO:0007669"/>
    <property type="project" value="UniProtKB-KW"/>
</dbReference>
<evidence type="ECO:0000313" key="12">
    <source>
        <dbReference type="EnsemblMetazoa" id="CapteP154310"/>
    </source>
</evidence>
<dbReference type="GO" id="GO:0005737">
    <property type="term" value="C:cytoplasm"/>
    <property type="evidence" value="ECO:0007669"/>
    <property type="project" value="TreeGrafter"/>
</dbReference>
<dbReference type="InterPro" id="IPR027417">
    <property type="entry name" value="P-loop_NTPase"/>
</dbReference>
<feature type="transmembrane region" description="Helical" evidence="8">
    <location>
        <begin position="783"/>
        <end position="805"/>
    </location>
</feature>
<dbReference type="InterPro" id="IPR001650">
    <property type="entry name" value="Helicase_C-like"/>
</dbReference>
<dbReference type="SMART" id="SM00487">
    <property type="entry name" value="DEXDc"/>
    <property type="match status" value="1"/>
</dbReference>
<dbReference type="InterPro" id="IPR048333">
    <property type="entry name" value="HA2_WH"/>
</dbReference>
<feature type="region of interest" description="Disordered" evidence="7">
    <location>
        <begin position="116"/>
        <end position="163"/>
    </location>
</feature>
<dbReference type="CDD" id="cd18791">
    <property type="entry name" value="SF2_C_RHA"/>
    <property type="match status" value="1"/>
</dbReference>
<dbReference type="OMA" id="WLQSDKH"/>
<dbReference type="PROSITE" id="PS00690">
    <property type="entry name" value="DEAH_ATP_HELICASE"/>
    <property type="match status" value="1"/>
</dbReference>
<feature type="compositionally biased region" description="Basic and acidic residues" evidence="7">
    <location>
        <begin position="38"/>
        <end position="49"/>
    </location>
</feature>
<reference evidence="13" key="1">
    <citation type="submission" date="2012-12" db="EMBL/GenBank/DDBJ databases">
        <authorList>
            <person name="Hellsten U."/>
            <person name="Grimwood J."/>
            <person name="Chapman J.A."/>
            <person name="Shapiro H."/>
            <person name="Aerts A."/>
            <person name="Otillar R.P."/>
            <person name="Terry A.Y."/>
            <person name="Boore J.L."/>
            <person name="Simakov O."/>
            <person name="Marletaz F."/>
            <person name="Cho S.-J."/>
            <person name="Edsinger-Gonzales E."/>
            <person name="Havlak P."/>
            <person name="Kuo D.-H."/>
            <person name="Larsson T."/>
            <person name="Lv J."/>
            <person name="Arendt D."/>
            <person name="Savage R."/>
            <person name="Osoegawa K."/>
            <person name="de Jong P."/>
            <person name="Lindberg D.R."/>
            <person name="Seaver E.C."/>
            <person name="Weisblat D.A."/>
            <person name="Putnam N.H."/>
            <person name="Grigoriev I.V."/>
            <person name="Rokhsar D.S."/>
        </authorList>
    </citation>
    <scope>NUCLEOTIDE SEQUENCE</scope>
    <source>
        <strain evidence="13">I ESC-2004</strain>
    </source>
</reference>
<dbReference type="PANTHER" id="PTHR18934">
    <property type="entry name" value="ATP-DEPENDENT RNA HELICASE"/>
    <property type="match status" value="1"/>
</dbReference>
<dbReference type="Gene3D" id="1.20.120.1080">
    <property type="match status" value="1"/>
</dbReference>
<dbReference type="OrthoDB" id="5600252at2759"/>
<feature type="region of interest" description="Disordered" evidence="7">
    <location>
        <begin position="1"/>
        <end position="71"/>
    </location>
</feature>
<dbReference type="Pfam" id="PF00270">
    <property type="entry name" value="DEAD"/>
    <property type="match status" value="1"/>
</dbReference>
<dbReference type="Pfam" id="PF21010">
    <property type="entry name" value="HA2_C"/>
    <property type="match status" value="1"/>
</dbReference>
<keyword evidence="8" id="KW-0812">Transmembrane</keyword>
<keyword evidence="2" id="KW-0547">Nucleotide-binding</keyword>
<feature type="compositionally biased region" description="Gly residues" evidence="7">
    <location>
        <begin position="50"/>
        <end position="70"/>
    </location>
</feature>
<feature type="domain" description="Helicase ATP-binding" evidence="9">
    <location>
        <begin position="302"/>
        <end position="473"/>
    </location>
</feature>
<dbReference type="Pfam" id="PF04408">
    <property type="entry name" value="WHD_HA2"/>
    <property type="match status" value="1"/>
</dbReference>
<sequence length="889" mass="101266">MEDDQSFGRGFGDHWKRQGHAGRGRGHGDRGRGHRHYSHGDRGGSEWRGGRGGRGGGGGRGGRGGRGGHPNGLCGREIGLFYAAKSKAKKEMLEKQTRQSLDLNAENERNLSRLLSDVRSEPQAGSSQQDHRQRRPASSDSFEDSWKQYKSRGAQKRREMQTRKKQYVGFSADQAKNITGLVSGEERPCDEEVMQTESIEPKTEEPDFIPLEMDVDLEENILYKDEEDEDMSAFMQEYSRHKEANQQAEGHSTNAYEPVPAEPLLDHQFEEELKVKKQNRQYKEIFNLRKKLKAFKMKKDIVDTINKNQVVVISGDTGCGKTTQVAQFILDDYIQCGRGSNCHIVCTQPRRISAISVAERVAQERVEKCGAGTSSVGYQIRLENQLPRKRGSILYCTTGIVLRHMMGDSWLAGTSHVILDEIHERDLHSDFLMIILKDLMRIRSDLKVILMSATLNAEMFSAYFDNCPMLHIPGFTFHVEEFYLEDIVQEIGYSPKQSQHPNRPIWMRHGKKFQAERAEREKYMSWVIGQRCVFPLFAVEALSKMDFTFADVDLTVSLVVHICRHKPEGAILVFMPGWMEIKKTKEELEKVLSAANTLIIPLHSLLPTCNQKEVFNRPRQGVRKIIIATSIAETSITIDDIVYVVNSGKSKMKDFDPESNIATLQTAWLSRASARQRRGRAGRVQPGECYHLYTRHHEKQLRDYELPEMLRTRLEKLCLDIKMLKLGRIVPFISKAMQPPSMDALQSAANMLLDLNALDDNEDLTPLGYHLATMPLEPQTGKMLLFGAMFSCLNPILTIAASLSFKDAFYKPMDYDPSWVAARRSLADGCKSDHILIAKAFEAWEQACANGNGHQFCRRHFLQQNTLFVRFFFSVPIILIIIYYFLKQK</sequence>